<evidence type="ECO:0000256" key="1">
    <source>
        <dbReference type="ARBA" id="ARBA00010641"/>
    </source>
</evidence>
<comment type="caution">
    <text evidence="9">The sequence shown here is derived from an EMBL/GenBank/DDBJ whole genome shotgun (WGS) entry which is preliminary data.</text>
</comment>
<feature type="compositionally biased region" description="Low complexity" evidence="6">
    <location>
        <begin position="230"/>
        <end position="240"/>
    </location>
</feature>
<sequence>MEMDTEPNTDTDTGTETNTKDLIARARSGDQNAFRDLVQGHSHELQVHCYRILGSLQDAEDALQETLVSAWRNLGEFGGRSSLRTWLYKIATNRCLSMLRADSRRPRIAALPPEAGLLEPTSAGDAPPWLEPYPDVLLDHLVDQRPGPEARYESSEAISLAFIIALQLLPPRQRAVLVLRDVLGYHASEVAQMLDSTQESVQSALKRARATVDNHLTAPSTSRTARQQPAATSTAATSAASTSTEQRLVARFTDALERADLAALIDLLVTDVRLSMPPAMLEYRGIESAERILAEVTFRPGRSYRVVPTRANGQPAIGLYLADPHADVHRAYCLLVITTAGDQITAITSFTTNVMARFGLPRTLPETD</sequence>
<dbReference type="EMBL" id="BAAAQN010000111">
    <property type="protein sequence ID" value="GAA2066483.1"/>
    <property type="molecule type" value="Genomic_DNA"/>
</dbReference>
<dbReference type="InterPro" id="IPR013325">
    <property type="entry name" value="RNA_pol_sigma_r2"/>
</dbReference>
<evidence type="ECO:0000313" key="9">
    <source>
        <dbReference type="EMBL" id="GAA2066483.1"/>
    </source>
</evidence>
<evidence type="ECO:0000256" key="3">
    <source>
        <dbReference type="ARBA" id="ARBA00023015"/>
    </source>
</evidence>
<evidence type="ECO:0000256" key="6">
    <source>
        <dbReference type="SAM" id="MobiDB-lite"/>
    </source>
</evidence>
<gene>
    <name evidence="9" type="ORF">GCM10009839_92880</name>
</gene>
<feature type="region of interest" description="Disordered" evidence="6">
    <location>
        <begin position="213"/>
        <end position="240"/>
    </location>
</feature>
<dbReference type="SUPFAM" id="SSF54427">
    <property type="entry name" value="NTF2-like"/>
    <property type="match status" value="1"/>
</dbReference>
<dbReference type="InterPro" id="IPR032710">
    <property type="entry name" value="NTF2-like_dom_sf"/>
</dbReference>
<dbReference type="InterPro" id="IPR036388">
    <property type="entry name" value="WH-like_DNA-bd_sf"/>
</dbReference>
<feature type="domain" description="RNA polymerase sigma factor 70 region 4 type 2" evidence="8">
    <location>
        <begin position="165"/>
        <end position="211"/>
    </location>
</feature>
<evidence type="ECO:0000256" key="5">
    <source>
        <dbReference type="ARBA" id="ARBA00023163"/>
    </source>
</evidence>
<organism evidence="9 10">
    <name type="scientific">Catenulispora yoronensis</name>
    <dbReference type="NCBI Taxonomy" id="450799"/>
    <lineage>
        <taxon>Bacteria</taxon>
        <taxon>Bacillati</taxon>
        <taxon>Actinomycetota</taxon>
        <taxon>Actinomycetes</taxon>
        <taxon>Catenulisporales</taxon>
        <taxon>Catenulisporaceae</taxon>
        <taxon>Catenulispora</taxon>
    </lineage>
</organism>
<dbReference type="PANTHER" id="PTHR43133">
    <property type="entry name" value="RNA POLYMERASE ECF-TYPE SIGMA FACTO"/>
    <property type="match status" value="1"/>
</dbReference>
<dbReference type="Gene3D" id="3.10.450.50">
    <property type="match status" value="1"/>
</dbReference>
<dbReference type="Pfam" id="PF04542">
    <property type="entry name" value="Sigma70_r2"/>
    <property type="match status" value="1"/>
</dbReference>
<evidence type="ECO:0000256" key="2">
    <source>
        <dbReference type="ARBA" id="ARBA00011344"/>
    </source>
</evidence>
<keyword evidence="10" id="KW-1185">Reference proteome</keyword>
<dbReference type="NCBIfam" id="TIGR02937">
    <property type="entry name" value="sigma70-ECF"/>
    <property type="match status" value="1"/>
</dbReference>
<proteinExistence type="inferred from homology"/>
<dbReference type="InterPro" id="IPR039425">
    <property type="entry name" value="RNA_pol_sigma-70-like"/>
</dbReference>
<dbReference type="InterPro" id="IPR007627">
    <property type="entry name" value="RNA_pol_sigma70_r2"/>
</dbReference>
<dbReference type="InterPro" id="IPR013249">
    <property type="entry name" value="RNA_pol_sigma70_r4_t2"/>
</dbReference>
<dbReference type="Gene3D" id="1.10.1740.10">
    <property type="match status" value="1"/>
</dbReference>
<keyword evidence="4" id="KW-0731">Sigma factor</keyword>
<dbReference type="SUPFAM" id="SSF88659">
    <property type="entry name" value="Sigma3 and sigma4 domains of RNA polymerase sigma factors"/>
    <property type="match status" value="1"/>
</dbReference>
<dbReference type="NCBIfam" id="NF006089">
    <property type="entry name" value="PRK08241.1"/>
    <property type="match status" value="1"/>
</dbReference>
<accession>A0ABP5H9I9</accession>
<dbReference type="InterPro" id="IPR013324">
    <property type="entry name" value="RNA_pol_sigma_r3/r4-like"/>
</dbReference>
<keyword evidence="3" id="KW-0805">Transcription regulation</keyword>
<dbReference type="Proteomes" id="UP001500751">
    <property type="component" value="Unassembled WGS sequence"/>
</dbReference>
<reference evidence="10" key="1">
    <citation type="journal article" date="2019" name="Int. J. Syst. Evol. Microbiol.">
        <title>The Global Catalogue of Microorganisms (GCM) 10K type strain sequencing project: providing services to taxonomists for standard genome sequencing and annotation.</title>
        <authorList>
            <consortium name="The Broad Institute Genomics Platform"/>
            <consortium name="The Broad Institute Genome Sequencing Center for Infectious Disease"/>
            <person name="Wu L."/>
            <person name="Ma J."/>
        </authorList>
    </citation>
    <scope>NUCLEOTIDE SEQUENCE [LARGE SCALE GENOMIC DNA]</scope>
    <source>
        <strain evidence="10">JCM 16014</strain>
    </source>
</reference>
<name>A0ABP5H9I9_9ACTN</name>
<dbReference type="NCBIfam" id="TIGR02960">
    <property type="entry name" value="SigX5"/>
    <property type="match status" value="1"/>
</dbReference>
<evidence type="ECO:0000256" key="4">
    <source>
        <dbReference type="ARBA" id="ARBA00023082"/>
    </source>
</evidence>
<protein>
    <submittedName>
        <fullName evidence="9">RNA polymerase subunit sigma-70</fullName>
    </submittedName>
</protein>
<dbReference type="Pfam" id="PF08281">
    <property type="entry name" value="Sigma70_r4_2"/>
    <property type="match status" value="1"/>
</dbReference>
<dbReference type="InterPro" id="IPR014305">
    <property type="entry name" value="RNA_pol_sigma-G_actinobac"/>
</dbReference>
<dbReference type="PANTHER" id="PTHR43133:SF65">
    <property type="entry name" value="ECF RNA POLYMERASE SIGMA FACTOR SIGG"/>
    <property type="match status" value="1"/>
</dbReference>
<evidence type="ECO:0000259" key="7">
    <source>
        <dbReference type="Pfam" id="PF04542"/>
    </source>
</evidence>
<feature type="compositionally biased region" description="Polar residues" evidence="6">
    <location>
        <begin position="217"/>
        <end position="229"/>
    </location>
</feature>
<evidence type="ECO:0000313" key="10">
    <source>
        <dbReference type="Proteomes" id="UP001500751"/>
    </source>
</evidence>
<dbReference type="SUPFAM" id="SSF88946">
    <property type="entry name" value="Sigma2 domain of RNA polymerase sigma factors"/>
    <property type="match status" value="1"/>
</dbReference>
<dbReference type="Gene3D" id="1.10.10.10">
    <property type="entry name" value="Winged helix-like DNA-binding domain superfamily/Winged helix DNA-binding domain"/>
    <property type="match status" value="1"/>
</dbReference>
<dbReference type="InterPro" id="IPR014284">
    <property type="entry name" value="RNA_pol_sigma-70_dom"/>
</dbReference>
<keyword evidence="5" id="KW-0804">Transcription</keyword>
<feature type="domain" description="RNA polymerase sigma-70 region 2" evidence="7">
    <location>
        <begin position="37"/>
        <end position="104"/>
    </location>
</feature>
<comment type="subunit">
    <text evidence="2">Interacts transiently with the RNA polymerase catalytic core formed by RpoA, RpoB, RpoC and RpoZ (2 alpha, 1 beta, 1 beta' and 1 omega subunit) to form the RNA polymerase holoenzyme that can initiate transcription.</text>
</comment>
<dbReference type="CDD" id="cd06171">
    <property type="entry name" value="Sigma70_r4"/>
    <property type="match status" value="1"/>
</dbReference>
<evidence type="ECO:0000259" key="8">
    <source>
        <dbReference type="Pfam" id="PF08281"/>
    </source>
</evidence>
<comment type="similarity">
    <text evidence="1">Belongs to the sigma-70 factor family. ECF subfamily.</text>
</comment>